<evidence type="ECO:0000256" key="6">
    <source>
        <dbReference type="ARBA" id="ARBA00023239"/>
    </source>
</evidence>
<comment type="subunit">
    <text evidence="2">Heterotetramer consisting of two non-identical subunits: a beta subunit (TrpG) and a large alpha subunit (TrpE).</text>
</comment>
<keyword evidence="5" id="KW-0460">Magnesium</keyword>
<evidence type="ECO:0000256" key="2">
    <source>
        <dbReference type="ARBA" id="ARBA00011575"/>
    </source>
</evidence>
<dbReference type="InterPro" id="IPR019999">
    <property type="entry name" value="Anth_synth_I-like"/>
</dbReference>
<dbReference type="GO" id="GO:0004049">
    <property type="term" value="F:anthranilate synthase activity"/>
    <property type="evidence" value="ECO:0007669"/>
    <property type="project" value="UniProtKB-EC"/>
</dbReference>
<evidence type="ECO:0000256" key="3">
    <source>
        <dbReference type="ARBA" id="ARBA00020653"/>
    </source>
</evidence>
<keyword evidence="4" id="KW-0479">Metal-binding</keyword>
<keyword evidence="12" id="KW-1185">Reference proteome</keyword>
<dbReference type="InterPro" id="IPR015890">
    <property type="entry name" value="Chorismate_C"/>
</dbReference>
<feature type="domain" description="Chorismate-utilising enzyme C-terminal" evidence="9">
    <location>
        <begin position="223"/>
        <end position="476"/>
    </location>
</feature>
<dbReference type="InterPro" id="IPR005801">
    <property type="entry name" value="ADC_synthase"/>
</dbReference>
<evidence type="ECO:0000259" key="10">
    <source>
        <dbReference type="Pfam" id="PF04715"/>
    </source>
</evidence>
<dbReference type="Gene3D" id="3.60.120.10">
    <property type="entry name" value="Anthranilate synthase"/>
    <property type="match status" value="1"/>
</dbReference>
<comment type="cofactor">
    <cofactor evidence="1">
        <name>Mg(2+)</name>
        <dbReference type="ChEBI" id="CHEBI:18420"/>
    </cofactor>
</comment>
<keyword evidence="6 11" id="KW-0456">Lyase</keyword>
<dbReference type="PRINTS" id="PR00095">
    <property type="entry name" value="ANTSNTHASEI"/>
</dbReference>
<dbReference type="Proteomes" id="UP000236497">
    <property type="component" value="Unassembled WGS sequence"/>
</dbReference>
<dbReference type="PANTHER" id="PTHR11236:SF48">
    <property type="entry name" value="ISOCHORISMATE SYNTHASE MENF"/>
    <property type="match status" value="1"/>
</dbReference>
<dbReference type="SUPFAM" id="SSF56322">
    <property type="entry name" value="ADC synthase"/>
    <property type="match status" value="1"/>
</dbReference>
<dbReference type="GO" id="GO:0000162">
    <property type="term" value="P:L-tryptophan biosynthetic process"/>
    <property type="evidence" value="ECO:0007669"/>
    <property type="project" value="TreeGrafter"/>
</dbReference>
<comment type="function">
    <text evidence="7">Part of a heterotetrameric complex that catalyzes the two-step biosynthesis of anthranilate, an intermediate in the biosynthesis of L-tryptophan. In the first step, the glutamine-binding beta subunit (TrpG) of anthranilate synthase (AS) provides the glutamine amidotransferase activity which generates ammonia as a substrate that, along with chorismate, is used in the second step, catalyzed by the large alpha subunit of AS (TrpE) to produce anthranilate. In the absence of TrpG, TrpE can synthesize anthranilate directly from chorismate and high concentrations of ammonia.</text>
</comment>
<evidence type="ECO:0000313" key="12">
    <source>
        <dbReference type="Proteomes" id="UP000236497"/>
    </source>
</evidence>
<evidence type="ECO:0000256" key="7">
    <source>
        <dbReference type="ARBA" id="ARBA00025634"/>
    </source>
</evidence>
<reference evidence="11 12" key="1">
    <citation type="submission" date="2015-06" db="EMBL/GenBank/DDBJ databases">
        <authorList>
            <person name="Wibberg Daniel"/>
        </authorList>
    </citation>
    <scope>NUCLEOTIDE SEQUENCE [LARGE SCALE GENOMIC DNA]</scope>
    <source>
        <strain evidence="11 12">T3/55T</strain>
    </source>
</reference>
<gene>
    <name evidence="11" type="primary">trpE1</name>
    <name evidence="11" type="ORF">HHT355_0519</name>
</gene>
<evidence type="ECO:0000259" key="9">
    <source>
        <dbReference type="Pfam" id="PF00425"/>
    </source>
</evidence>
<comment type="catalytic activity">
    <reaction evidence="8">
        <text>chorismate + L-glutamine = anthranilate + pyruvate + L-glutamate + H(+)</text>
        <dbReference type="Rhea" id="RHEA:21732"/>
        <dbReference type="ChEBI" id="CHEBI:15361"/>
        <dbReference type="ChEBI" id="CHEBI:15378"/>
        <dbReference type="ChEBI" id="CHEBI:16567"/>
        <dbReference type="ChEBI" id="CHEBI:29748"/>
        <dbReference type="ChEBI" id="CHEBI:29985"/>
        <dbReference type="ChEBI" id="CHEBI:58359"/>
        <dbReference type="EC" id="4.1.3.27"/>
    </reaction>
</comment>
<organism evidence="11 12">
    <name type="scientific">Herbinix hemicellulosilytica</name>
    <dbReference type="NCBI Taxonomy" id="1564487"/>
    <lineage>
        <taxon>Bacteria</taxon>
        <taxon>Bacillati</taxon>
        <taxon>Bacillota</taxon>
        <taxon>Clostridia</taxon>
        <taxon>Lachnospirales</taxon>
        <taxon>Lachnospiraceae</taxon>
        <taxon>Herbinix</taxon>
    </lineage>
</organism>
<dbReference type="AlphaFoldDB" id="A0A0H5SE76"/>
<name>A0A0H5SE76_HERHM</name>
<proteinExistence type="predicted"/>
<dbReference type="GO" id="GO:0046872">
    <property type="term" value="F:metal ion binding"/>
    <property type="evidence" value="ECO:0007669"/>
    <property type="project" value="UniProtKB-KW"/>
</dbReference>
<evidence type="ECO:0000313" key="11">
    <source>
        <dbReference type="EMBL" id="CRZ33724.1"/>
    </source>
</evidence>
<sequence>MINMVMNKIRPSADEIEQLSKEYDIIPVCKEIYADFITPITLLRKLSAYSKNFFLLESVEGGEAWGRYSFLGYQPVMRIYCKNGHVTVEGDEKNTVPVSDPYEFLRNLLKQYKAPKLADMPPFTGGFVGYFSYGMITYDVPHLKLKNSVYNDFDLMLFDKVIAFDHLKQKLFIIVNMKTDKILENYGNALATIEKIKNIIQNPMPLNPRPTLSKPEFTCNVSKEKFINMVEKVKKYIYEGDIYQAVISRRFEAEYHDSLLNAYRVLRTINPSPYMVFLQNEELQIISTSPETMVRLRDGLLSTMPIGGSRPRGKDLQEDENIASELLKDEKEISEHVMLIDLAKNDLVKVSEVSSVRVSDYMKLRRYSKIMHITTELQGQIRKDKDALDAIRAILPAGTLSGAPKIRACEIIEEVEKEPRGIYGGAIGYIDFSGNMDTCIAIRMAIKRKNRVYIQAGCGIVAESDPEKEYEETQNKALAMIEALKRAKEVEE</sequence>
<evidence type="ECO:0000256" key="1">
    <source>
        <dbReference type="ARBA" id="ARBA00001946"/>
    </source>
</evidence>
<evidence type="ECO:0000256" key="4">
    <source>
        <dbReference type="ARBA" id="ARBA00022723"/>
    </source>
</evidence>
<dbReference type="Pfam" id="PF04715">
    <property type="entry name" value="Anth_synt_I_N"/>
    <property type="match status" value="1"/>
</dbReference>
<dbReference type="Pfam" id="PF00425">
    <property type="entry name" value="Chorismate_bind"/>
    <property type="match status" value="1"/>
</dbReference>
<evidence type="ECO:0000256" key="8">
    <source>
        <dbReference type="ARBA" id="ARBA00047683"/>
    </source>
</evidence>
<dbReference type="PANTHER" id="PTHR11236">
    <property type="entry name" value="AMINOBENZOATE/ANTHRANILATE SYNTHASE"/>
    <property type="match status" value="1"/>
</dbReference>
<dbReference type="EMBL" id="CVTD020000008">
    <property type="protein sequence ID" value="CRZ33724.1"/>
    <property type="molecule type" value="Genomic_DNA"/>
</dbReference>
<evidence type="ECO:0000256" key="5">
    <source>
        <dbReference type="ARBA" id="ARBA00022842"/>
    </source>
</evidence>
<dbReference type="InterPro" id="IPR006805">
    <property type="entry name" value="Anth_synth_I_N"/>
</dbReference>
<feature type="domain" description="Anthranilate synthase component I N-terminal" evidence="10">
    <location>
        <begin position="36"/>
        <end position="173"/>
    </location>
</feature>
<protein>
    <recommendedName>
        <fullName evidence="3">Anthranilate synthase component 1</fullName>
    </recommendedName>
</protein>
<accession>A0A0H5SE76</accession>